<dbReference type="PANTHER" id="PTHR23324">
    <property type="entry name" value="SEC14 RELATED PROTEIN"/>
    <property type="match status" value="1"/>
</dbReference>
<dbReference type="AlphaFoldDB" id="A0A8T0FYX9"/>
<dbReference type="InterPro" id="IPR036273">
    <property type="entry name" value="CRAL/TRIO_N_dom_sf"/>
</dbReference>
<dbReference type="Pfam" id="PF03765">
    <property type="entry name" value="CRAL_TRIO_N"/>
    <property type="match status" value="2"/>
</dbReference>
<dbReference type="EMBL" id="JABXBU010000002">
    <property type="protein sequence ID" value="KAF8794830.1"/>
    <property type="molecule type" value="Genomic_DNA"/>
</dbReference>
<dbReference type="InterPro" id="IPR036598">
    <property type="entry name" value="GOLD_dom_sf"/>
</dbReference>
<gene>
    <name evidence="3" type="ORF">HNY73_002755</name>
</gene>
<keyword evidence="4" id="KW-1185">Reference proteome</keyword>
<dbReference type="SUPFAM" id="SSF46938">
    <property type="entry name" value="CRAL/TRIO N-terminal domain"/>
    <property type="match status" value="2"/>
</dbReference>
<dbReference type="GO" id="GO:0005737">
    <property type="term" value="C:cytoplasm"/>
    <property type="evidence" value="ECO:0007669"/>
    <property type="project" value="TreeGrafter"/>
</dbReference>
<evidence type="ECO:0000313" key="3">
    <source>
        <dbReference type="EMBL" id="KAF8794830.1"/>
    </source>
</evidence>
<organism evidence="3 4">
    <name type="scientific">Argiope bruennichi</name>
    <name type="common">Wasp spider</name>
    <name type="synonym">Aranea bruennichi</name>
    <dbReference type="NCBI Taxonomy" id="94029"/>
    <lineage>
        <taxon>Eukaryota</taxon>
        <taxon>Metazoa</taxon>
        <taxon>Ecdysozoa</taxon>
        <taxon>Arthropoda</taxon>
        <taxon>Chelicerata</taxon>
        <taxon>Arachnida</taxon>
        <taxon>Araneae</taxon>
        <taxon>Araneomorphae</taxon>
        <taxon>Entelegynae</taxon>
        <taxon>Araneoidea</taxon>
        <taxon>Araneidae</taxon>
        <taxon>Argiope</taxon>
    </lineage>
</organism>
<protein>
    <submittedName>
        <fullName evidence="3">SEC14-like protein 4 like protein</fullName>
    </submittedName>
</protein>
<evidence type="ECO:0000259" key="2">
    <source>
        <dbReference type="PROSITE" id="PS50866"/>
    </source>
</evidence>
<dbReference type="SUPFAM" id="SSF52087">
    <property type="entry name" value="CRAL/TRIO domain"/>
    <property type="match status" value="2"/>
</dbReference>
<accession>A0A8T0FYX9</accession>
<dbReference type="SMART" id="SM00516">
    <property type="entry name" value="SEC14"/>
    <property type="match status" value="2"/>
</dbReference>
<dbReference type="PROSITE" id="PS50191">
    <property type="entry name" value="CRAL_TRIO"/>
    <property type="match status" value="2"/>
</dbReference>
<reference evidence="3" key="2">
    <citation type="submission" date="2020-06" db="EMBL/GenBank/DDBJ databases">
        <authorList>
            <person name="Sheffer M."/>
        </authorList>
    </citation>
    <scope>NUCLEOTIDE SEQUENCE</scope>
</reference>
<dbReference type="Pfam" id="PF00650">
    <property type="entry name" value="CRAL_TRIO"/>
    <property type="match status" value="2"/>
</dbReference>
<feature type="domain" description="CRAL-TRIO" evidence="1">
    <location>
        <begin position="456"/>
        <end position="614"/>
    </location>
</feature>
<dbReference type="PRINTS" id="PR00180">
    <property type="entry name" value="CRETINALDHBP"/>
</dbReference>
<dbReference type="InterPro" id="IPR009038">
    <property type="entry name" value="GOLD_dom"/>
</dbReference>
<dbReference type="Gene3D" id="3.40.525.10">
    <property type="entry name" value="CRAL-TRIO lipid binding domain"/>
    <property type="match status" value="2"/>
</dbReference>
<evidence type="ECO:0000313" key="4">
    <source>
        <dbReference type="Proteomes" id="UP000807504"/>
    </source>
</evidence>
<dbReference type="Proteomes" id="UP000807504">
    <property type="component" value="Unassembled WGS sequence"/>
</dbReference>
<dbReference type="InterPro" id="IPR011074">
    <property type="entry name" value="CRAL/TRIO_N_dom"/>
</dbReference>
<dbReference type="PANTHER" id="PTHR23324:SF83">
    <property type="entry name" value="SEC14-LIKE PROTEIN 2"/>
    <property type="match status" value="1"/>
</dbReference>
<dbReference type="InterPro" id="IPR051064">
    <property type="entry name" value="SEC14/CRAL-TRIO_domain"/>
</dbReference>
<dbReference type="SMART" id="SM01100">
    <property type="entry name" value="CRAL_TRIO_N"/>
    <property type="match status" value="2"/>
</dbReference>
<dbReference type="InterPro" id="IPR001251">
    <property type="entry name" value="CRAL-TRIO_dom"/>
</dbReference>
<feature type="domain" description="CRAL-TRIO" evidence="1">
    <location>
        <begin position="76"/>
        <end position="251"/>
    </location>
</feature>
<dbReference type="InterPro" id="IPR036865">
    <property type="entry name" value="CRAL-TRIO_dom_sf"/>
</dbReference>
<dbReference type="SUPFAM" id="SSF101576">
    <property type="entry name" value="Supernatant protein factor (SPF), C-terminal domain"/>
    <property type="match status" value="2"/>
</dbReference>
<dbReference type="PROSITE" id="PS50866">
    <property type="entry name" value="GOLD"/>
    <property type="match status" value="1"/>
</dbReference>
<dbReference type="CDD" id="cd00170">
    <property type="entry name" value="SEC14"/>
    <property type="match status" value="2"/>
</dbReference>
<reference evidence="3" key="1">
    <citation type="journal article" date="2020" name="bioRxiv">
        <title>Chromosome-level reference genome of the European wasp spider Argiope bruennichi: a resource for studies on range expansion and evolutionary adaptation.</title>
        <authorList>
            <person name="Sheffer M.M."/>
            <person name="Hoppe A."/>
            <person name="Krehenwinkel H."/>
            <person name="Uhl G."/>
            <person name="Kuss A.W."/>
            <person name="Jensen L."/>
            <person name="Jensen C."/>
            <person name="Gillespie R.G."/>
            <person name="Hoff K.J."/>
            <person name="Prost S."/>
        </authorList>
    </citation>
    <scope>NUCLEOTIDE SEQUENCE</scope>
</reference>
<evidence type="ECO:0000259" key="1">
    <source>
        <dbReference type="PROSITE" id="PS50191"/>
    </source>
</evidence>
<name>A0A8T0FYX9_ARGBR</name>
<comment type="caution">
    <text evidence="3">The sequence shown here is derived from an EMBL/GenBank/DDBJ whole genome shotgun (WGS) entry which is preliminary data.</text>
</comment>
<feature type="domain" description="GOLD" evidence="2">
    <location>
        <begin position="636"/>
        <end position="743"/>
    </location>
</feature>
<sequence>MHFPKDLTEKQENAIEELRERMKSFITPDIYEDNVTFYKFLKARNFNINQAESMLRKHLEFRKILQIDTILTDYKAPEVCEKYLSQNFLGCDKQGSPVYMSAIGNTDSRGIFKSANKIDVLKCCLKVIEMGLHQTKLQTLKLGKPVTQCVYIYDMDKMTFTKATDRYSIEHFLIAVNVFQDNYPELLKAVYVINASTYFKMVFPVVKAILAGSIIRKMKIFGTDGWQEELLKVMDAKELPACFGGKRTDPDGNPKCNTFINWAGTVPEYYFKTKNVEKFAKLNGVKKVIVPRKGSFEVKIEVKRPGQMLHWEYEVVSHDIAFKLLFVGKCLDGTEIEEIVPMHKFETEYEPLSGFIICKRQGNFWKAVRKRNLKFGIEGFGKMHDEWSEEEKNAVAELRKIMKDEVPLDMYEDKHIFFKFLKARNFNLNQAETMLRNHLQWRKAIQIDTIISDFKPSEVLEKFISQTFIGFDKTGCLIQYAAIGNLDGKGLFKSANKYDVLRCVLQEIEKIKKRLKYKSEQIQGTFVIVLAVELFAEGIQIFQDNYPEFLKKIYIINASVYFTIAFPIIRRILSGAVIDKIEVYGKEGWKPVLLDAIDADVLPAFLGGNRTDPDGDPNCNSFIVHSGPIPEKYYLTKDFSKMMEKDGATCITIERQSKVKIPVSLQYDGSILNWEYEVKTHDIGFGLTSETAKSELIPVHKVETELKSETGRYRCKSAGTYYIIFDNSYSWFNSKEVCYRTWVTDPYDSEYSEEDSSFQIDF</sequence>
<proteinExistence type="predicted"/>
<dbReference type="Gene3D" id="2.60.120.680">
    <property type="entry name" value="GOLD domain"/>
    <property type="match status" value="2"/>
</dbReference>